<protein>
    <submittedName>
        <fullName evidence="11">ATP-binding cassette subfamily B protein AbcA/BmrA</fullName>
    </submittedName>
</protein>
<dbReference type="InterPro" id="IPR027417">
    <property type="entry name" value="P-loop_NTPase"/>
</dbReference>
<feature type="transmembrane region" description="Helical" evidence="8">
    <location>
        <begin position="282"/>
        <end position="306"/>
    </location>
</feature>
<dbReference type="Gene3D" id="1.20.1560.10">
    <property type="entry name" value="ABC transporter type 1, transmembrane domain"/>
    <property type="match status" value="1"/>
</dbReference>
<dbReference type="InterPro" id="IPR003439">
    <property type="entry name" value="ABC_transporter-like_ATP-bd"/>
</dbReference>
<accession>A0ABV2EBU8</accession>
<sequence>MENAKENKKPSASFKDFMSLLNRTEVNKGLFIAGVVLSFFGMIGALIVPLLTQSFIDGFDTEMFTAGLAAAIIGLFLISAVLDGVSYYVLAKVGQTIIQRLREMVWDKFLKLPVKYYDATKSGESVSRLVNDTAIIKNLITSHFPQVINGTLSIVGAVIILFILDWRMSLIMFVSVPISLFIILPLGRRMGRISRQLQDETAAFTGTSQETLGEIRLMKSFNGEAYERKTGRSGIKRLYDYGMKEAAINALLSPIMSTVMMFVIILIIAYGGLRVADGTMTIGTMVAFLLYLFQIIMPMTMFAMFFTEFNKALGATERIINILKMDDEPDTGELPDKDIRFNSIEFEDVSFSYIEGAPVLQNISFRAEPNRKVAFVGPSGSGKSTIFSLIERYYEIDSGRILIGGEDITDIPLYDLRKNIGYVAQESAIVSGTIRDNITYGLEAGDYTEEDIERAAESSYASEFIDELEMGLDTEVGERGIKLSGGQRQRIGIARAFLKDPEILMLDEATASLDSRSERFVQEALDELMKGRTVLVIAHRLSTIINSDNIFFIENGRLTGSGTHAELMRTHAMYKTFTDQQFTQERGVST</sequence>
<name>A0ABV2EBU8_9STAP</name>
<keyword evidence="6 8" id="KW-0472">Membrane</keyword>
<dbReference type="CDD" id="cd18551">
    <property type="entry name" value="ABC_6TM_LmrA_like"/>
    <property type="match status" value="1"/>
</dbReference>
<keyword evidence="4 11" id="KW-0067">ATP-binding</keyword>
<evidence type="ECO:0000256" key="2">
    <source>
        <dbReference type="ARBA" id="ARBA00022692"/>
    </source>
</evidence>
<evidence type="ECO:0000256" key="5">
    <source>
        <dbReference type="ARBA" id="ARBA00022989"/>
    </source>
</evidence>
<evidence type="ECO:0000259" key="9">
    <source>
        <dbReference type="PROSITE" id="PS50893"/>
    </source>
</evidence>
<feature type="transmembrane region" description="Helical" evidence="8">
    <location>
        <begin position="147"/>
        <end position="164"/>
    </location>
</feature>
<evidence type="ECO:0000256" key="1">
    <source>
        <dbReference type="ARBA" id="ARBA00004651"/>
    </source>
</evidence>
<organism evidence="11 12">
    <name type="scientific">Salinicoccus halitifaciens</name>
    <dbReference type="NCBI Taxonomy" id="1073415"/>
    <lineage>
        <taxon>Bacteria</taxon>
        <taxon>Bacillati</taxon>
        <taxon>Bacillota</taxon>
        <taxon>Bacilli</taxon>
        <taxon>Bacillales</taxon>
        <taxon>Staphylococcaceae</taxon>
        <taxon>Salinicoccus</taxon>
    </lineage>
</organism>
<dbReference type="InterPro" id="IPR039421">
    <property type="entry name" value="Type_1_exporter"/>
</dbReference>
<comment type="function">
    <text evidence="7">May be involved in multidrug export. Transmembrane domains (TMD) form a pore in the cell membrane and the ATP-binding domain (NBD) is responsible for energy generation.</text>
</comment>
<evidence type="ECO:0000256" key="6">
    <source>
        <dbReference type="ARBA" id="ARBA00023136"/>
    </source>
</evidence>
<dbReference type="SUPFAM" id="SSF52540">
    <property type="entry name" value="P-loop containing nucleoside triphosphate hydrolases"/>
    <property type="match status" value="1"/>
</dbReference>
<dbReference type="Gene3D" id="3.40.50.300">
    <property type="entry name" value="P-loop containing nucleotide triphosphate hydrolases"/>
    <property type="match status" value="1"/>
</dbReference>
<dbReference type="Pfam" id="PF00664">
    <property type="entry name" value="ABC_membrane"/>
    <property type="match status" value="1"/>
</dbReference>
<evidence type="ECO:0000256" key="4">
    <source>
        <dbReference type="ARBA" id="ARBA00022840"/>
    </source>
</evidence>
<keyword evidence="2 8" id="KW-0812">Transmembrane</keyword>
<evidence type="ECO:0000259" key="10">
    <source>
        <dbReference type="PROSITE" id="PS50929"/>
    </source>
</evidence>
<dbReference type="Pfam" id="PF00005">
    <property type="entry name" value="ABC_tran"/>
    <property type="match status" value="1"/>
</dbReference>
<dbReference type="RefSeq" id="WP_230821204.1">
    <property type="nucleotide sequence ID" value="NZ_JAJNCU010000002.1"/>
</dbReference>
<evidence type="ECO:0000256" key="3">
    <source>
        <dbReference type="ARBA" id="ARBA00022741"/>
    </source>
</evidence>
<dbReference type="EMBL" id="JBDZDV010000007">
    <property type="protein sequence ID" value="MET3111887.1"/>
    <property type="molecule type" value="Genomic_DNA"/>
</dbReference>
<keyword evidence="12" id="KW-1185">Reference proteome</keyword>
<gene>
    <name evidence="11" type="ORF">ABHD89_002312</name>
</gene>
<dbReference type="SMART" id="SM00382">
    <property type="entry name" value="AAA"/>
    <property type="match status" value="1"/>
</dbReference>
<dbReference type="PROSITE" id="PS50929">
    <property type="entry name" value="ABC_TM1F"/>
    <property type="match status" value="1"/>
</dbReference>
<dbReference type="GO" id="GO:0005524">
    <property type="term" value="F:ATP binding"/>
    <property type="evidence" value="ECO:0007669"/>
    <property type="project" value="UniProtKB-KW"/>
</dbReference>
<dbReference type="PROSITE" id="PS50893">
    <property type="entry name" value="ABC_TRANSPORTER_2"/>
    <property type="match status" value="1"/>
</dbReference>
<feature type="domain" description="ABC transporter" evidence="9">
    <location>
        <begin position="344"/>
        <end position="580"/>
    </location>
</feature>
<dbReference type="InterPro" id="IPR011527">
    <property type="entry name" value="ABC1_TM_dom"/>
</dbReference>
<dbReference type="SUPFAM" id="SSF90123">
    <property type="entry name" value="ABC transporter transmembrane region"/>
    <property type="match status" value="1"/>
</dbReference>
<dbReference type="PROSITE" id="PS00211">
    <property type="entry name" value="ABC_TRANSPORTER_1"/>
    <property type="match status" value="1"/>
</dbReference>
<feature type="transmembrane region" description="Helical" evidence="8">
    <location>
        <begin position="30"/>
        <end position="51"/>
    </location>
</feature>
<feature type="transmembrane region" description="Helical" evidence="8">
    <location>
        <begin position="63"/>
        <end position="90"/>
    </location>
</feature>
<proteinExistence type="predicted"/>
<dbReference type="InterPro" id="IPR003593">
    <property type="entry name" value="AAA+_ATPase"/>
</dbReference>
<feature type="domain" description="ABC transmembrane type-1" evidence="10">
    <location>
        <begin position="32"/>
        <end position="311"/>
    </location>
</feature>
<dbReference type="InterPro" id="IPR036640">
    <property type="entry name" value="ABC1_TM_sf"/>
</dbReference>
<evidence type="ECO:0000256" key="8">
    <source>
        <dbReference type="SAM" id="Phobius"/>
    </source>
</evidence>
<comment type="subcellular location">
    <subcellularLocation>
        <location evidence="1">Cell membrane</location>
        <topology evidence="1">Multi-pass membrane protein</topology>
    </subcellularLocation>
</comment>
<dbReference type="PANTHER" id="PTHR43394">
    <property type="entry name" value="ATP-DEPENDENT PERMEASE MDL1, MITOCHONDRIAL"/>
    <property type="match status" value="1"/>
</dbReference>
<feature type="transmembrane region" description="Helical" evidence="8">
    <location>
        <begin position="170"/>
        <end position="187"/>
    </location>
</feature>
<keyword evidence="3" id="KW-0547">Nucleotide-binding</keyword>
<evidence type="ECO:0000256" key="7">
    <source>
        <dbReference type="ARBA" id="ARBA00025074"/>
    </source>
</evidence>
<dbReference type="PANTHER" id="PTHR43394:SF1">
    <property type="entry name" value="ATP-BINDING CASSETTE SUB-FAMILY B MEMBER 10, MITOCHONDRIAL"/>
    <property type="match status" value="1"/>
</dbReference>
<evidence type="ECO:0000313" key="11">
    <source>
        <dbReference type="EMBL" id="MET3111887.1"/>
    </source>
</evidence>
<dbReference type="Proteomes" id="UP001549019">
    <property type="component" value="Unassembled WGS sequence"/>
</dbReference>
<feature type="transmembrane region" description="Helical" evidence="8">
    <location>
        <begin position="246"/>
        <end position="270"/>
    </location>
</feature>
<evidence type="ECO:0000313" key="12">
    <source>
        <dbReference type="Proteomes" id="UP001549019"/>
    </source>
</evidence>
<dbReference type="InterPro" id="IPR017871">
    <property type="entry name" value="ABC_transporter-like_CS"/>
</dbReference>
<comment type="caution">
    <text evidence="11">The sequence shown here is derived from an EMBL/GenBank/DDBJ whole genome shotgun (WGS) entry which is preliminary data.</text>
</comment>
<keyword evidence="5 8" id="KW-1133">Transmembrane helix</keyword>
<reference evidence="11 12" key="1">
    <citation type="submission" date="2024-05" db="EMBL/GenBank/DDBJ databases">
        <title>Genomic Encyclopedia of Type Strains, Phase IV (KMG-IV): sequencing the most valuable type-strain genomes for metagenomic binning, comparative biology and taxonomic classification.</title>
        <authorList>
            <person name="Goeker M."/>
        </authorList>
    </citation>
    <scope>NUCLEOTIDE SEQUENCE [LARGE SCALE GENOMIC DNA]</scope>
    <source>
        <strain evidence="11 12">DSM 25286</strain>
    </source>
</reference>